<gene>
    <name evidence="1" type="ORF">SAMN04490247_0316</name>
</gene>
<proteinExistence type="predicted"/>
<dbReference type="Pfam" id="PF07307">
    <property type="entry name" value="HEPPP_synt_1"/>
    <property type="match status" value="1"/>
</dbReference>
<keyword evidence="2" id="KW-1185">Reference proteome</keyword>
<name>A0A1G8Q0R4_9BACI</name>
<accession>A0A1G8Q0R4</accession>
<dbReference type="InterPro" id="IPR009920">
    <property type="entry name" value="HEPPP_synth_su1"/>
</dbReference>
<dbReference type="AlphaFoldDB" id="A0A1G8Q0R4"/>
<dbReference type="EMBL" id="FNEV01000001">
    <property type="protein sequence ID" value="SDI98106.1"/>
    <property type="molecule type" value="Genomic_DNA"/>
</dbReference>
<protein>
    <submittedName>
        <fullName evidence="1">Heptaprenyl diphosphate synthase</fullName>
    </submittedName>
</protein>
<evidence type="ECO:0000313" key="2">
    <source>
        <dbReference type="Proteomes" id="UP000199225"/>
    </source>
</evidence>
<dbReference type="RefSeq" id="WP_093191230.1">
    <property type="nucleotide sequence ID" value="NZ_FNEV01000001.1"/>
</dbReference>
<dbReference type="Proteomes" id="UP000199225">
    <property type="component" value="Unassembled WGS sequence"/>
</dbReference>
<reference evidence="2" key="1">
    <citation type="submission" date="2016-10" db="EMBL/GenBank/DDBJ databases">
        <authorList>
            <person name="Varghese N."/>
            <person name="Submissions S."/>
        </authorList>
    </citation>
    <scope>NUCLEOTIDE SEQUENCE [LARGE SCALE GENOMIC DNA]</scope>
    <source>
        <strain evidence="2">DSM 4771</strain>
    </source>
</reference>
<evidence type="ECO:0000313" key="1">
    <source>
        <dbReference type="EMBL" id="SDI98106.1"/>
    </source>
</evidence>
<organism evidence="1 2">
    <name type="scientific">Salimicrobium halophilum</name>
    <dbReference type="NCBI Taxonomy" id="86666"/>
    <lineage>
        <taxon>Bacteria</taxon>
        <taxon>Bacillati</taxon>
        <taxon>Bacillota</taxon>
        <taxon>Bacilli</taxon>
        <taxon>Bacillales</taxon>
        <taxon>Bacillaceae</taxon>
        <taxon>Salimicrobium</taxon>
    </lineage>
</organism>
<dbReference type="GO" id="GO:0009234">
    <property type="term" value="P:menaquinone biosynthetic process"/>
    <property type="evidence" value="ECO:0007669"/>
    <property type="project" value="InterPro"/>
</dbReference>
<dbReference type="STRING" id="86666.SAMN04490247_0316"/>
<sequence length="249" mass="29518">MKVNDLKSRITYYKDKISEYAYHPYLSRYIKEPIIDEDKLLTYIHLFDYVRVEESSYDNYLMAVMFVQMALDTHDYVSHDNRETEVDVVRKRQLTVLAGDYYSGLYYHLLSLIHDLPFIQVLAKTIREVNEQKVRLYYGNHHSQDSMVQTFKNVETLLAYNVWCHFMTEEDSEVIVESIFVKSLRKWKENKERYFPQSAQAIAFAEKMDEEALQLTEEAHRLFLSKCEESSVAPSLCKRLENGSDQEIS</sequence>
<dbReference type="Gene3D" id="1.20.120.1450">
    <property type="match status" value="1"/>
</dbReference>